<comment type="caution">
    <text evidence="1">The sequence shown here is derived from an EMBL/GenBank/DDBJ whole genome shotgun (WGS) entry which is preliminary data.</text>
</comment>
<evidence type="ECO:0000313" key="2">
    <source>
        <dbReference type="Proteomes" id="UP000050384"/>
    </source>
</evidence>
<keyword evidence="1" id="KW-0067">ATP-binding</keyword>
<reference evidence="1 2" key="1">
    <citation type="submission" date="2015-09" db="EMBL/GenBank/DDBJ databases">
        <title>Genome announcement of multiple Pseudomonas syringae strains.</title>
        <authorList>
            <person name="Thakur S."/>
            <person name="Wang P.W."/>
            <person name="Gong Y."/>
            <person name="Weir B.S."/>
            <person name="Guttman D.S."/>
        </authorList>
    </citation>
    <scope>NUCLEOTIDE SEQUENCE [LARGE SCALE GENOMIC DNA]</scope>
    <source>
        <strain evidence="1 2">ICMP16929</strain>
    </source>
</reference>
<evidence type="ECO:0000313" key="1">
    <source>
        <dbReference type="EMBL" id="KPY88200.1"/>
    </source>
</evidence>
<dbReference type="AlphaFoldDB" id="A0A0N8T4E9"/>
<accession>A0A0N8T4E9</accession>
<keyword evidence="1" id="KW-0547">Nucleotide-binding</keyword>
<protein>
    <submittedName>
        <fullName evidence="1">Macrolide ABC transporter ATP-binding protein</fullName>
    </submittedName>
</protein>
<dbReference type="EMBL" id="LJRI01000823">
    <property type="protein sequence ID" value="KPY88200.1"/>
    <property type="molecule type" value="Genomic_DNA"/>
</dbReference>
<organism evidence="1 2">
    <name type="scientific">Pseudomonas syringae pv. spinaceae</name>
    <dbReference type="NCBI Taxonomy" id="264459"/>
    <lineage>
        <taxon>Bacteria</taxon>
        <taxon>Pseudomonadati</taxon>
        <taxon>Pseudomonadota</taxon>
        <taxon>Gammaproteobacteria</taxon>
        <taxon>Pseudomonadales</taxon>
        <taxon>Pseudomonadaceae</taxon>
        <taxon>Pseudomonas</taxon>
        <taxon>Pseudomonas syringae</taxon>
    </lineage>
</organism>
<proteinExistence type="predicted"/>
<name>A0A0N8T4E9_PSESX</name>
<sequence>MTGMAVELFGIQTQRVGVTQQLLELQVRLLYPTGAGQAFDIPERTGHERALLAFQPIIMVVIVAVAEHHSVTHQRGLDGVQRRQPFRVIGADEAHQRHQQHRGVQVAAAFVLHKMTEFFVPEVVPNVILDILTDLVPALERP</sequence>
<dbReference type="GO" id="GO:0005524">
    <property type="term" value="F:ATP binding"/>
    <property type="evidence" value="ECO:0007669"/>
    <property type="project" value="UniProtKB-KW"/>
</dbReference>
<gene>
    <name evidence="1" type="ORF">ALO94_201096</name>
</gene>
<dbReference type="Proteomes" id="UP000050384">
    <property type="component" value="Unassembled WGS sequence"/>
</dbReference>